<feature type="domain" description="Ig-like" evidence="8">
    <location>
        <begin position="867"/>
        <end position="891"/>
    </location>
</feature>
<dbReference type="Pfam" id="PF00127">
    <property type="entry name" value="Copper-bind"/>
    <property type="match status" value="1"/>
</dbReference>
<dbReference type="PANTHER" id="PTHR19328:SF75">
    <property type="entry name" value="ALDOSE SUGAR DEHYDROGENASE YLII"/>
    <property type="match status" value="1"/>
</dbReference>
<dbReference type="Pfam" id="PF06283">
    <property type="entry name" value="ThuA"/>
    <property type="match status" value="1"/>
</dbReference>
<keyword evidence="2" id="KW-0186">Copper</keyword>
<keyword evidence="1" id="KW-0479">Metal-binding</keyword>
<dbReference type="InterPro" id="IPR008972">
    <property type="entry name" value="Cupredoxin"/>
</dbReference>
<evidence type="ECO:0000256" key="3">
    <source>
        <dbReference type="SAM" id="MobiDB-lite"/>
    </source>
</evidence>
<dbReference type="Gene3D" id="2.60.40.420">
    <property type="entry name" value="Cupredoxins - blue copper proteins"/>
    <property type="match status" value="1"/>
</dbReference>
<evidence type="ECO:0000313" key="10">
    <source>
        <dbReference type="Proteomes" id="UP000278962"/>
    </source>
</evidence>
<evidence type="ECO:0000313" key="9">
    <source>
        <dbReference type="EMBL" id="RKQ93086.1"/>
    </source>
</evidence>
<dbReference type="GO" id="GO:0005975">
    <property type="term" value="P:carbohydrate metabolic process"/>
    <property type="evidence" value="ECO:0007669"/>
    <property type="project" value="UniProtKB-ARBA"/>
</dbReference>
<dbReference type="InterPro" id="IPR011042">
    <property type="entry name" value="6-blade_b-propeller_TolB-like"/>
</dbReference>
<gene>
    <name evidence="9" type="ORF">C8N24_2946</name>
</gene>
<dbReference type="Gene3D" id="2.60.40.10">
    <property type="entry name" value="Immunoglobulins"/>
    <property type="match status" value="2"/>
</dbReference>
<evidence type="ECO:0000256" key="2">
    <source>
        <dbReference type="ARBA" id="ARBA00023008"/>
    </source>
</evidence>
<dbReference type="SUPFAM" id="SSF50952">
    <property type="entry name" value="Soluble quinoprotein glucose dehydrogenase"/>
    <property type="match status" value="1"/>
</dbReference>
<feature type="domain" description="Blue (type 1) copper" evidence="5">
    <location>
        <begin position="1363"/>
        <end position="1450"/>
    </location>
</feature>
<accession>A0A660LFM4</accession>
<organism evidence="9 10">
    <name type="scientific">Solirubrobacter pauli</name>
    <dbReference type="NCBI Taxonomy" id="166793"/>
    <lineage>
        <taxon>Bacteria</taxon>
        <taxon>Bacillati</taxon>
        <taxon>Actinomycetota</taxon>
        <taxon>Thermoleophilia</taxon>
        <taxon>Solirubrobacterales</taxon>
        <taxon>Solirubrobacteraceae</taxon>
        <taxon>Solirubrobacter</taxon>
    </lineage>
</organism>
<evidence type="ECO:0000256" key="4">
    <source>
        <dbReference type="SAM" id="SignalP"/>
    </source>
</evidence>
<dbReference type="SUPFAM" id="SSF49503">
    <property type="entry name" value="Cupredoxins"/>
    <property type="match status" value="1"/>
</dbReference>
<dbReference type="Pfam" id="PF12245">
    <property type="entry name" value="Big_3_2"/>
    <property type="match status" value="1"/>
</dbReference>
<evidence type="ECO:0000259" key="5">
    <source>
        <dbReference type="Pfam" id="PF00127"/>
    </source>
</evidence>
<dbReference type="Gene3D" id="3.30.1920.20">
    <property type="match status" value="1"/>
</dbReference>
<name>A0A660LFM4_9ACTN</name>
<dbReference type="Gene3D" id="3.40.50.880">
    <property type="match status" value="1"/>
</dbReference>
<reference evidence="9 10" key="1">
    <citation type="submission" date="2018-10" db="EMBL/GenBank/DDBJ databases">
        <title>Genomic Encyclopedia of Archaeal and Bacterial Type Strains, Phase II (KMG-II): from individual species to whole genera.</title>
        <authorList>
            <person name="Goeker M."/>
        </authorList>
    </citation>
    <scope>NUCLEOTIDE SEQUENCE [LARGE SCALE GENOMIC DNA]</scope>
    <source>
        <strain evidence="9 10">DSM 14954</strain>
    </source>
</reference>
<dbReference type="InterPro" id="IPR013320">
    <property type="entry name" value="ConA-like_dom_sf"/>
</dbReference>
<dbReference type="PANTHER" id="PTHR19328">
    <property type="entry name" value="HEDGEHOG-INTERACTING PROTEIN"/>
    <property type="match status" value="1"/>
</dbReference>
<dbReference type="NCBIfam" id="NF047446">
    <property type="entry name" value="barrel_OmpL47"/>
    <property type="match status" value="4"/>
</dbReference>
<dbReference type="InterPro" id="IPR029062">
    <property type="entry name" value="Class_I_gatase-like"/>
</dbReference>
<feature type="domain" description="ThuA-like" evidence="6">
    <location>
        <begin position="31"/>
        <end position="294"/>
    </location>
</feature>
<dbReference type="Gene3D" id="2.60.120.200">
    <property type="match status" value="1"/>
</dbReference>
<dbReference type="InterPro" id="IPR058094">
    <property type="entry name" value="Ig-like_OmpL47-like"/>
</dbReference>
<dbReference type="GO" id="GO:0009055">
    <property type="term" value="F:electron transfer activity"/>
    <property type="evidence" value="ECO:0007669"/>
    <property type="project" value="InterPro"/>
</dbReference>
<dbReference type="GO" id="GO:0005507">
    <property type="term" value="F:copper ion binding"/>
    <property type="evidence" value="ECO:0007669"/>
    <property type="project" value="InterPro"/>
</dbReference>
<dbReference type="InterPro" id="IPR029010">
    <property type="entry name" value="ThuA-like"/>
</dbReference>
<proteinExistence type="predicted"/>
<protein>
    <submittedName>
        <fullName evidence="9">Copper binding plastocyanin/azurin family protein</fullName>
    </submittedName>
</protein>
<evidence type="ECO:0000259" key="7">
    <source>
        <dbReference type="Pfam" id="PF07995"/>
    </source>
</evidence>
<feature type="compositionally biased region" description="Low complexity" evidence="3">
    <location>
        <begin position="1216"/>
        <end position="1232"/>
    </location>
</feature>
<comment type="caution">
    <text evidence="9">The sequence shown here is derived from an EMBL/GenBank/DDBJ whole genome shotgun (WGS) entry which is preliminary data.</text>
</comment>
<dbReference type="EMBL" id="RBIL01000001">
    <property type="protein sequence ID" value="RKQ93086.1"/>
    <property type="molecule type" value="Genomic_DNA"/>
</dbReference>
<dbReference type="InterPro" id="IPR012938">
    <property type="entry name" value="Glc/Sorbosone_DH"/>
</dbReference>
<evidence type="ECO:0000259" key="6">
    <source>
        <dbReference type="Pfam" id="PF06283"/>
    </source>
</evidence>
<dbReference type="InterPro" id="IPR011041">
    <property type="entry name" value="Quinoprot_gluc/sorb_DH_b-prop"/>
</dbReference>
<evidence type="ECO:0000256" key="1">
    <source>
        <dbReference type="ARBA" id="ARBA00022723"/>
    </source>
</evidence>
<dbReference type="OrthoDB" id="5240321at2"/>
<dbReference type="Gene3D" id="2.120.10.30">
    <property type="entry name" value="TolB, C-terminal domain"/>
    <property type="match status" value="1"/>
</dbReference>
<dbReference type="InterPro" id="IPR000923">
    <property type="entry name" value="BlueCu_1"/>
</dbReference>
<dbReference type="Pfam" id="PF07995">
    <property type="entry name" value="GSDH"/>
    <property type="match status" value="1"/>
</dbReference>
<dbReference type="InterPro" id="IPR022038">
    <property type="entry name" value="Ig-like_bact"/>
</dbReference>
<keyword evidence="4" id="KW-0732">Signal</keyword>
<dbReference type="InterPro" id="IPR013783">
    <property type="entry name" value="Ig-like_fold"/>
</dbReference>
<dbReference type="SUPFAM" id="SSF49899">
    <property type="entry name" value="Concanavalin A-like lectins/glucanases"/>
    <property type="match status" value="1"/>
</dbReference>
<feature type="domain" description="Glucose/Sorbosone dehydrogenase" evidence="7">
    <location>
        <begin position="348"/>
        <end position="621"/>
    </location>
</feature>
<evidence type="ECO:0000259" key="8">
    <source>
        <dbReference type="Pfam" id="PF12245"/>
    </source>
</evidence>
<feature type="signal peptide" evidence="4">
    <location>
        <begin position="1"/>
        <end position="25"/>
    </location>
</feature>
<dbReference type="Proteomes" id="UP000278962">
    <property type="component" value="Unassembled WGS sequence"/>
</dbReference>
<feature type="chain" id="PRO_5024890313" evidence="4">
    <location>
        <begin position="26"/>
        <end position="1678"/>
    </location>
</feature>
<feature type="region of interest" description="Disordered" evidence="3">
    <location>
        <begin position="1216"/>
        <end position="1236"/>
    </location>
</feature>
<keyword evidence="10" id="KW-1185">Reference proteome</keyword>
<dbReference type="SUPFAM" id="SSF52317">
    <property type="entry name" value="Class I glutamine amidotransferase-like"/>
    <property type="match status" value="1"/>
</dbReference>
<sequence length="1678" mass="174339">MARSWVGLVLALVAFGALAPATAAAQGETAKVLIYSGTTGYRHANGGEAIQPAVVDLIQAKLQAAGIASDYRTCSGHGTGAGTLPGCRNTTVGNPAIFTADNLAQYDAIFFWQASSLNRGDTTSPQLFTTGEQAAIEAFARAGGGIAAMHASVTMGAGAVTWPWWDAPGDSAIGALMPGHSATDSSNLATVEVSDRHHPSTKDLPDSYRFGDEHYTFSSNVRGTHHVLMTLDEESYNVGSGVTRMGADHPIAWCRIYEGARIWSSSLGHFSAAYLENGGDNHLIKHLVGGVRYVAGTAGKDSDCGATVWTNFSRTVLADDLRGAIGMDIARDGKVYWTEIGNQALNSEGRLRMYDPQAKATSTLLTLPTRADHESSNDGVLGMALDPGFATNRQLYIYYSPRFDPGCNSCLVVGHNLISRFTLNAAGTAVVTGSEQEILRVPKVKVGNDNKDGVAGQNTYSAHVGGGTLSFDSEGSLYIGTGDDADPFGAGGNGYAPLDQRYPERYDARNTSANTNDLRGKVLRIKPLANAAGAAGVGTTYSIPPGNMFAPGTAKTKPEIFAMGFRNPFTVMADPAHPGTVVVGDYGPDAATNSATRGPAGIIEWNRVTKPGFYGWPLCAGDNSAANSYFRYTFPNGPSGARYDCSTASIPNESSFNTGLAGIPGPAVGADVWHKRTGDHPARFAIPTRSSPQESITGPIYRYDAANPSDTKWPAYYDGAWFILDRAQNWWREARVRDDGSGLLRVNGLFGSTQFGGPSHSYPIPVKFGPDGSLYVATWDHDCCRAQLPASQPGRLMRIDFIGDQVDTTAPVVTPALTGAQNPSGAYLGRATLALGATDSSGVSRVEYSLDGTEWTRYTEPVAFTTRGTFTVRFRATDRAGNTSDVQQSTFTVVAGAACLPARSDEFSSTLDTTRWSYRHPTTPTGARAPSVSNGSLVLPLGAYSLDLTRTGPSAILGQPLPDGDFEVVTKITSPGLGGDNGGQGSTYAQVGFKVFQTNDNWIKVAHTRNADNNPTGTVATYFEMTTETGGTRTLGARQGLGTGNLPTWWMRITRDGNIIRGAYSLTDPDGGGGGATWIEMGVNANLDTLLPASAGPRYLSLYGGNGSGSASFDYVRFNPDAPTDQSAPVSTHTVAAADGTSGWHRTPVDVTVTAADDGECVAGVDKTEYRVGTGAFAAYTAPIRVADDGTHAIEYRSIDKAGNAETAKALTVKLDGTAPTTTASTDPSGAGPHPGPVTLTLNAADATSGVARTEYRVDDAGAFAGAAAAALAAPAEWQVYSAASKPTFTADGSYAIEYRSTDVAGNAETPKTVTFAVGTPTSDAGAPVTTAALDPALPGAGQAYTGPVTVRFSARDVAPAANVDVDANGTAWTPSAVTLTAGDTVTWRFGATAGSAHDVWLVPPGGDPSPTGPDLTKVSDIVFPGGAPVSRALTQTGTYTFVCRLHAAFTGGAWTGMVGTAAVAAGGGSGVDFTEHRVDGGAWAKATNTAAASPFASEVTVAALGRHTVEFRSVDKAGNVEATKSVEFSIEEDTGDAVTEDGDVTATVSRALGLSVSGAATFGAIVPGVDRVYDAETLITVTSTLPATKLTVHDAGATATAGHLVSGSHAMPQALQVGVGTAFSALSGTPATLATWTTALGWEPVTLKFRQPVAKTDRLVEGNYSKRVTLTLGATTP</sequence>